<evidence type="ECO:0000313" key="18">
    <source>
        <dbReference type="Proteomes" id="UP000504607"/>
    </source>
</evidence>
<dbReference type="Proteomes" id="UP000504607">
    <property type="component" value="Chromosome 1"/>
</dbReference>
<keyword evidence="5" id="KW-0808">Transferase</keyword>
<dbReference type="OrthoDB" id="8062037at2759"/>
<evidence type="ECO:0000256" key="9">
    <source>
        <dbReference type="ARBA" id="ARBA00022786"/>
    </source>
</evidence>
<evidence type="ECO:0000313" key="19">
    <source>
        <dbReference type="RefSeq" id="XP_010919719.1"/>
    </source>
</evidence>
<evidence type="ECO:0000256" key="3">
    <source>
        <dbReference type="ARBA" id="ARBA00004906"/>
    </source>
</evidence>
<dbReference type="GO" id="GO:0008270">
    <property type="term" value="F:zinc ion binding"/>
    <property type="evidence" value="ECO:0007669"/>
    <property type="project" value="UniProtKB-KW"/>
</dbReference>
<comment type="subcellular location">
    <subcellularLocation>
        <location evidence="2">Membrane</location>
        <topology evidence="2">Single-pass membrane protein</topology>
    </subcellularLocation>
</comment>
<comment type="catalytic activity">
    <reaction evidence="1">
        <text>S-ubiquitinyl-[E2 ubiquitin-conjugating enzyme]-L-cysteine + [acceptor protein]-L-lysine = [E2 ubiquitin-conjugating enzyme]-L-cysteine + N(6)-ubiquitinyl-[acceptor protein]-L-lysine.</text>
        <dbReference type="EC" id="2.3.2.27"/>
    </reaction>
</comment>
<evidence type="ECO:0000259" key="17">
    <source>
        <dbReference type="PROSITE" id="PS50089"/>
    </source>
</evidence>
<evidence type="ECO:0000256" key="13">
    <source>
        <dbReference type="ARBA" id="ARBA00024209"/>
    </source>
</evidence>
<dbReference type="SMART" id="SM00744">
    <property type="entry name" value="RINGv"/>
    <property type="match status" value="1"/>
</dbReference>
<keyword evidence="6 16" id="KW-0812">Transmembrane</keyword>
<organism evidence="18 19">
    <name type="scientific">Elaeis guineensis var. tenera</name>
    <name type="common">Oil palm</name>
    <dbReference type="NCBI Taxonomy" id="51953"/>
    <lineage>
        <taxon>Eukaryota</taxon>
        <taxon>Viridiplantae</taxon>
        <taxon>Streptophyta</taxon>
        <taxon>Embryophyta</taxon>
        <taxon>Tracheophyta</taxon>
        <taxon>Spermatophyta</taxon>
        <taxon>Magnoliopsida</taxon>
        <taxon>Liliopsida</taxon>
        <taxon>Arecaceae</taxon>
        <taxon>Arecoideae</taxon>
        <taxon>Cocoseae</taxon>
        <taxon>Elaeidinae</taxon>
        <taxon>Elaeis</taxon>
    </lineage>
</organism>
<dbReference type="InterPro" id="IPR013083">
    <property type="entry name" value="Znf_RING/FYVE/PHD"/>
</dbReference>
<evidence type="ECO:0000256" key="16">
    <source>
        <dbReference type="SAM" id="Phobius"/>
    </source>
</evidence>
<keyword evidence="18" id="KW-1185">Reference proteome</keyword>
<dbReference type="PANTHER" id="PTHR45768:SF34">
    <property type="entry name" value="RING-H2 FINGER PROTEIN ATL64"/>
    <property type="match status" value="1"/>
</dbReference>
<dbReference type="EC" id="2.3.2.27" evidence="4"/>
<evidence type="ECO:0000256" key="12">
    <source>
        <dbReference type="ARBA" id="ARBA00023136"/>
    </source>
</evidence>
<dbReference type="SMART" id="SM00184">
    <property type="entry name" value="RING"/>
    <property type="match status" value="1"/>
</dbReference>
<dbReference type="FunFam" id="3.30.40.10:FF:000187">
    <property type="entry name" value="E3 ubiquitin-protein ligase ATL6"/>
    <property type="match status" value="1"/>
</dbReference>
<keyword evidence="10" id="KW-0862">Zinc</keyword>
<keyword evidence="12 16" id="KW-0472">Membrane</keyword>
<dbReference type="CDD" id="cd16461">
    <property type="entry name" value="RING-H2_EL5-like"/>
    <property type="match status" value="1"/>
</dbReference>
<dbReference type="InParanoid" id="A0A6I9R500"/>
<dbReference type="AlphaFoldDB" id="A0A6I9R500"/>
<sequence>MSNVPPLEFSDVEDHRSRYDLDTRILVTAILCLLFVVALVTFLHLYTRYVLRRQRVARRSTSISLFRIGVAYAGPRDEPPPKAGLDPSAITALPTFPHRRIINNASNDKNDGSCSAECAICLSVIEEGEMVRLLPGCRHVFHVSCIDMWLSSNSTCPVCRTGVEPPPVAVAVEIGESSAPQPGTRELPGGGVTEGTSETKEGGGSMSSRFSSSFRRMYMLSRERSAGRRTQGVEIEDLERQ</sequence>
<proteinExistence type="inferred from homology"/>
<evidence type="ECO:0000256" key="4">
    <source>
        <dbReference type="ARBA" id="ARBA00012483"/>
    </source>
</evidence>
<evidence type="ECO:0000256" key="8">
    <source>
        <dbReference type="ARBA" id="ARBA00022771"/>
    </source>
</evidence>
<evidence type="ECO:0000256" key="7">
    <source>
        <dbReference type="ARBA" id="ARBA00022723"/>
    </source>
</evidence>
<feature type="transmembrane region" description="Helical" evidence="16">
    <location>
        <begin position="25"/>
        <end position="46"/>
    </location>
</feature>
<dbReference type="Gene3D" id="3.30.40.10">
    <property type="entry name" value="Zinc/RING finger domain, C3HC4 (zinc finger)"/>
    <property type="match status" value="1"/>
</dbReference>
<evidence type="ECO:0000256" key="15">
    <source>
        <dbReference type="SAM" id="MobiDB-lite"/>
    </source>
</evidence>
<evidence type="ECO:0000256" key="14">
    <source>
        <dbReference type="PROSITE-ProRule" id="PRU00175"/>
    </source>
</evidence>
<comment type="similarity">
    <text evidence="13">Belongs to the RING-type zinc finger family. ATL subfamily.</text>
</comment>
<evidence type="ECO:0000256" key="5">
    <source>
        <dbReference type="ARBA" id="ARBA00022679"/>
    </source>
</evidence>
<dbReference type="SUPFAM" id="SSF57850">
    <property type="entry name" value="RING/U-box"/>
    <property type="match status" value="1"/>
</dbReference>
<evidence type="ECO:0000256" key="6">
    <source>
        <dbReference type="ARBA" id="ARBA00022692"/>
    </source>
</evidence>
<feature type="compositionally biased region" description="Low complexity" evidence="15">
    <location>
        <begin position="206"/>
        <end position="217"/>
    </location>
</feature>
<feature type="region of interest" description="Disordered" evidence="15">
    <location>
        <begin position="176"/>
        <end position="241"/>
    </location>
</feature>
<dbReference type="GO" id="GO:0061630">
    <property type="term" value="F:ubiquitin protein ligase activity"/>
    <property type="evidence" value="ECO:0007669"/>
    <property type="project" value="UniProtKB-EC"/>
</dbReference>
<reference evidence="19" key="1">
    <citation type="submission" date="2025-08" db="UniProtKB">
        <authorList>
            <consortium name="RefSeq"/>
        </authorList>
    </citation>
    <scope>IDENTIFICATION</scope>
</reference>
<keyword evidence="11 16" id="KW-1133">Transmembrane helix</keyword>
<dbReference type="GO" id="GO:0016020">
    <property type="term" value="C:membrane"/>
    <property type="evidence" value="ECO:0007669"/>
    <property type="project" value="UniProtKB-SubCell"/>
</dbReference>
<dbReference type="RefSeq" id="XP_010919719.1">
    <property type="nucleotide sequence ID" value="XM_010921417.3"/>
</dbReference>
<dbReference type="PROSITE" id="PS50089">
    <property type="entry name" value="ZF_RING_2"/>
    <property type="match status" value="1"/>
</dbReference>
<dbReference type="InterPro" id="IPR011016">
    <property type="entry name" value="Znf_RING-CH"/>
</dbReference>
<accession>A0A6I9R500</accession>
<name>A0A6I9R500_ELAGV</name>
<dbReference type="InterPro" id="IPR001841">
    <property type="entry name" value="Znf_RING"/>
</dbReference>
<evidence type="ECO:0000256" key="10">
    <source>
        <dbReference type="ARBA" id="ARBA00022833"/>
    </source>
</evidence>
<protein>
    <recommendedName>
        <fullName evidence="4">RING-type E3 ubiquitin transferase</fullName>
        <ecNumber evidence="4">2.3.2.27</ecNumber>
    </recommendedName>
</protein>
<evidence type="ECO:0000256" key="1">
    <source>
        <dbReference type="ARBA" id="ARBA00000900"/>
    </source>
</evidence>
<evidence type="ECO:0000256" key="11">
    <source>
        <dbReference type="ARBA" id="ARBA00022989"/>
    </source>
</evidence>
<keyword evidence="9" id="KW-0833">Ubl conjugation pathway</keyword>
<comment type="pathway">
    <text evidence="3">Protein modification; protein ubiquitination.</text>
</comment>
<feature type="domain" description="RING-type" evidence="17">
    <location>
        <begin position="118"/>
        <end position="160"/>
    </location>
</feature>
<dbReference type="Pfam" id="PF13639">
    <property type="entry name" value="zf-RING_2"/>
    <property type="match status" value="1"/>
</dbReference>
<gene>
    <name evidence="19" type="primary">LOC105043737</name>
</gene>
<dbReference type="PANTHER" id="PTHR45768">
    <property type="entry name" value="E3 UBIQUITIN-PROTEIN LIGASE RNF13-LIKE"/>
    <property type="match status" value="1"/>
</dbReference>
<evidence type="ECO:0000256" key="2">
    <source>
        <dbReference type="ARBA" id="ARBA00004167"/>
    </source>
</evidence>
<keyword evidence="7" id="KW-0479">Metal-binding</keyword>
<keyword evidence="8 14" id="KW-0863">Zinc-finger</keyword>